<keyword evidence="1 2" id="KW-0238">DNA-binding</keyword>
<dbReference type="InterPro" id="IPR050109">
    <property type="entry name" value="HTH-type_TetR-like_transc_reg"/>
</dbReference>
<dbReference type="PROSITE" id="PS50977">
    <property type="entry name" value="HTH_TETR_2"/>
    <property type="match status" value="1"/>
</dbReference>
<feature type="compositionally biased region" description="Polar residues" evidence="3">
    <location>
        <begin position="24"/>
        <end position="34"/>
    </location>
</feature>
<evidence type="ECO:0000256" key="3">
    <source>
        <dbReference type="SAM" id="MobiDB-lite"/>
    </source>
</evidence>
<feature type="compositionally biased region" description="Basic residues" evidence="3">
    <location>
        <begin position="12"/>
        <end position="23"/>
    </location>
</feature>
<gene>
    <name evidence="5" type="ORF">JYP50_06275</name>
</gene>
<name>A0A939IL70_9GAMM</name>
<dbReference type="Pfam" id="PF00440">
    <property type="entry name" value="TetR_N"/>
    <property type="match status" value="1"/>
</dbReference>
<protein>
    <submittedName>
        <fullName evidence="5">TetR family transcriptional regulator</fullName>
    </submittedName>
</protein>
<feature type="region of interest" description="Disordered" evidence="3">
    <location>
        <begin position="1"/>
        <end position="34"/>
    </location>
</feature>
<feature type="DNA-binding region" description="H-T-H motif" evidence="2">
    <location>
        <begin position="53"/>
        <end position="72"/>
    </location>
</feature>
<dbReference type="PROSITE" id="PS01081">
    <property type="entry name" value="HTH_TETR_1"/>
    <property type="match status" value="1"/>
</dbReference>
<feature type="domain" description="HTH tetR-type" evidence="4">
    <location>
        <begin position="30"/>
        <end position="90"/>
    </location>
</feature>
<dbReference type="InterPro" id="IPR036271">
    <property type="entry name" value="Tet_transcr_reg_TetR-rel_C_sf"/>
</dbReference>
<dbReference type="AlphaFoldDB" id="A0A939IL70"/>
<dbReference type="InterPro" id="IPR023772">
    <property type="entry name" value="DNA-bd_HTH_TetR-type_CS"/>
</dbReference>
<dbReference type="RefSeq" id="WP_206559628.1">
    <property type="nucleotide sequence ID" value="NZ_JAFKCZ010000004.1"/>
</dbReference>
<dbReference type="EMBL" id="JAFKCZ010000004">
    <property type="protein sequence ID" value="MBN7796185.1"/>
    <property type="molecule type" value="Genomic_DNA"/>
</dbReference>
<evidence type="ECO:0000313" key="5">
    <source>
        <dbReference type="EMBL" id="MBN7796185.1"/>
    </source>
</evidence>
<proteinExistence type="predicted"/>
<dbReference type="PANTHER" id="PTHR30328:SF54">
    <property type="entry name" value="HTH-TYPE TRANSCRIPTIONAL REPRESSOR SCO4008"/>
    <property type="match status" value="1"/>
</dbReference>
<dbReference type="InterPro" id="IPR009057">
    <property type="entry name" value="Homeodomain-like_sf"/>
</dbReference>
<evidence type="ECO:0000313" key="6">
    <source>
        <dbReference type="Proteomes" id="UP000664303"/>
    </source>
</evidence>
<keyword evidence="6" id="KW-1185">Reference proteome</keyword>
<dbReference type="Proteomes" id="UP000664303">
    <property type="component" value="Unassembled WGS sequence"/>
</dbReference>
<accession>A0A939IL70</accession>
<dbReference type="InterPro" id="IPR001647">
    <property type="entry name" value="HTH_TetR"/>
</dbReference>
<dbReference type="PANTHER" id="PTHR30328">
    <property type="entry name" value="TRANSCRIPTIONAL REPRESSOR"/>
    <property type="match status" value="1"/>
</dbReference>
<dbReference type="SUPFAM" id="SSF46689">
    <property type="entry name" value="Homeodomain-like"/>
    <property type="match status" value="1"/>
</dbReference>
<dbReference type="GO" id="GO:0003677">
    <property type="term" value="F:DNA binding"/>
    <property type="evidence" value="ECO:0007669"/>
    <property type="project" value="UniProtKB-UniRule"/>
</dbReference>
<dbReference type="Pfam" id="PF17939">
    <property type="entry name" value="TetR_C_30"/>
    <property type="match status" value="1"/>
</dbReference>
<sequence>MFKIRAMSAQKTAKKVAKPKKGQGRTSAGSQTQSRIMESASSLFAQNGLKGVSIRDIVNEAGANVALANYYFGSKEALYVAAATRYVAEVNKQRSDSLDELASFKGTQKRKLKAILAGYVMPHYAVAAKPGGMDYLRIFSRFLLETPNISKSFTQDHFGSIRRRYLDALQEVLTPISEQSLHRGFSFFVTNMLISPRDFGYELLNNTELTPDDLNKVGEMLVEYSAAGLWALRD</sequence>
<dbReference type="InterPro" id="IPR041586">
    <property type="entry name" value="PsrA_TetR_C"/>
</dbReference>
<organism evidence="5 6">
    <name type="scientific">Parahaliea mediterranea</name>
    <dbReference type="NCBI Taxonomy" id="651086"/>
    <lineage>
        <taxon>Bacteria</taxon>
        <taxon>Pseudomonadati</taxon>
        <taxon>Pseudomonadota</taxon>
        <taxon>Gammaproteobacteria</taxon>
        <taxon>Cellvibrionales</taxon>
        <taxon>Halieaceae</taxon>
        <taxon>Parahaliea</taxon>
    </lineage>
</organism>
<evidence type="ECO:0000259" key="4">
    <source>
        <dbReference type="PROSITE" id="PS50977"/>
    </source>
</evidence>
<evidence type="ECO:0000256" key="2">
    <source>
        <dbReference type="PROSITE-ProRule" id="PRU00335"/>
    </source>
</evidence>
<comment type="caution">
    <text evidence="5">The sequence shown here is derived from an EMBL/GenBank/DDBJ whole genome shotgun (WGS) entry which is preliminary data.</text>
</comment>
<reference evidence="5" key="1">
    <citation type="submission" date="2021-02" db="EMBL/GenBank/DDBJ databases">
        <title>PHA producing bacteria isolated from coastal sediment in Guangdong, Shenzhen.</title>
        <authorList>
            <person name="Zheng W."/>
            <person name="Yu S."/>
            <person name="Huang Y."/>
        </authorList>
    </citation>
    <scope>NUCLEOTIDE SEQUENCE</scope>
    <source>
        <strain evidence="5">TN14-10</strain>
    </source>
</reference>
<dbReference type="PRINTS" id="PR00455">
    <property type="entry name" value="HTHTETR"/>
</dbReference>
<dbReference type="SUPFAM" id="SSF48498">
    <property type="entry name" value="Tetracyclin repressor-like, C-terminal domain"/>
    <property type="match status" value="1"/>
</dbReference>
<evidence type="ECO:0000256" key="1">
    <source>
        <dbReference type="ARBA" id="ARBA00023125"/>
    </source>
</evidence>
<dbReference type="Gene3D" id="1.10.357.10">
    <property type="entry name" value="Tetracycline Repressor, domain 2"/>
    <property type="match status" value="1"/>
</dbReference>